<evidence type="ECO:0000313" key="2">
    <source>
        <dbReference type="EMBL" id="RZC28577.1"/>
    </source>
</evidence>
<reference evidence="2 3" key="1">
    <citation type="submission" date="2018-09" db="EMBL/GenBank/DDBJ databases">
        <title>A high-quality reference genome of wild soybean provides a powerful tool to mine soybean genomes.</title>
        <authorList>
            <person name="Xie M."/>
            <person name="Chung C.Y.L."/>
            <person name="Li M.-W."/>
            <person name="Wong F.-L."/>
            <person name="Chan T.-F."/>
            <person name="Lam H.-M."/>
        </authorList>
    </citation>
    <scope>NUCLEOTIDE SEQUENCE [LARGE SCALE GENOMIC DNA]</scope>
    <source>
        <strain evidence="3">cv. W05</strain>
        <tissue evidence="2">Hypocotyl of etiolated seedlings</tissue>
    </source>
</reference>
<accession>A0A445LZ32</accession>
<keyword evidence="3" id="KW-1185">Reference proteome</keyword>
<name>A0A445LZ32_GLYSO</name>
<proteinExistence type="predicted"/>
<gene>
    <name evidence="2" type="ORF">D0Y65_000521</name>
</gene>
<dbReference type="AlphaFoldDB" id="A0A445LZ32"/>
<evidence type="ECO:0000256" key="1">
    <source>
        <dbReference type="SAM" id="MobiDB-lite"/>
    </source>
</evidence>
<sequence length="231" mass="26181">MTETLTEKGRTKHKLTHELAETKNQHLERTQEGPTKLPGQLGQASDDDTAARGLHAPKNTRGCNGAWWRMGALMAARLVGVWSRFQGDPNPGLMRRQLDGTSQCCLLKQAKQEIKASMFHAFDPPPSRVFALRVLELKEQGVSEEQAMAIADMEYVTEKKAKKKAYTRLKEIARLQGKRLPQNPYPSAIKEIQAEERKYVRDRFFNPKILEIVEKQKAEAAAERLSRGGDW</sequence>
<dbReference type="PANTHER" id="PTHR35693:SF1">
    <property type="entry name" value="EXPRESSED PROTEIN"/>
    <property type="match status" value="1"/>
</dbReference>
<dbReference type="EMBL" id="QZWG01000001">
    <property type="protein sequence ID" value="RZC28577.1"/>
    <property type="molecule type" value="Genomic_DNA"/>
</dbReference>
<comment type="caution">
    <text evidence="2">The sequence shown here is derived from an EMBL/GenBank/DDBJ whole genome shotgun (WGS) entry which is preliminary data.</text>
</comment>
<feature type="region of interest" description="Disordered" evidence="1">
    <location>
        <begin position="22"/>
        <end position="57"/>
    </location>
</feature>
<feature type="compositionally biased region" description="Basic and acidic residues" evidence="1">
    <location>
        <begin position="22"/>
        <end position="31"/>
    </location>
</feature>
<evidence type="ECO:0000313" key="3">
    <source>
        <dbReference type="Proteomes" id="UP000289340"/>
    </source>
</evidence>
<organism evidence="2 3">
    <name type="scientific">Glycine soja</name>
    <name type="common">Wild soybean</name>
    <dbReference type="NCBI Taxonomy" id="3848"/>
    <lineage>
        <taxon>Eukaryota</taxon>
        <taxon>Viridiplantae</taxon>
        <taxon>Streptophyta</taxon>
        <taxon>Embryophyta</taxon>
        <taxon>Tracheophyta</taxon>
        <taxon>Spermatophyta</taxon>
        <taxon>Magnoliopsida</taxon>
        <taxon>eudicotyledons</taxon>
        <taxon>Gunneridae</taxon>
        <taxon>Pentapetalae</taxon>
        <taxon>rosids</taxon>
        <taxon>fabids</taxon>
        <taxon>Fabales</taxon>
        <taxon>Fabaceae</taxon>
        <taxon>Papilionoideae</taxon>
        <taxon>50 kb inversion clade</taxon>
        <taxon>NPAAA clade</taxon>
        <taxon>indigoferoid/millettioid clade</taxon>
        <taxon>Phaseoleae</taxon>
        <taxon>Glycine</taxon>
        <taxon>Glycine subgen. Soja</taxon>
    </lineage>
</organism>
<protein>
    <submittedName>
        <fullName evidence="2">Uncharacterized protein</fullName>
    </submittedName>
</protein>
<dbReference type="Proteomes" id="UP000289340">
    <property type="component" value="Chromosome 1"/>
</dbReference>
<dbReference type="PANTHER" id="PTHR35693">
    <property type="entry name" value="EXPRESSED PROTEIN"/>
    <property type="match status" value="1"/>
</dbReference>